<keyword evidence="4" id="KW-0735">Signal-anchor</keyword>
<dbReference type="SUPFAM" id="SSF57997">
    <property type="entry name" value="Tropomyosin"/>
    <property type="match status" value="1"/>
</dbReference>
<sequence length="251" mass="27541">MKSNGSNRGALRPHYGGRAPPFLLAALLIGLVLIGFCYYNLSSQYSALEVQYRDLQERLRAMAEKRESLETRHDELKKTLEDNSKSLDEKDKQLLQKEQERAAVEAALRKKEDELMTKTREADTAAKALTGCLQRLNETSSKLSEKETSLAKLTSEVDALKAAVRDAETKAAAGVHSTNQKAAVPEVNQNAIKELQTPAKKEETAKELGNSLQDVVSANGTQGRTNITTQPATTQVTKTQANHPTLLSPPQ</sequence>
<dbReference type="GO" id="GO:0016020">
    <property type="term" value="C:membrane"/>
    <property type="evidence" value="ECO:0007669"/>
    <property type="project" value="UniProtKB-SubCell"/>
</dbReference>
<feature type="coiled-coil region" evidence="8">
    <location>
        <begin position="38"/>
        <end position="170"/>
    </location>
</feature>
<evidence type="ECO:0000256" key="3">
    <source>
        <dbReference type="ARBA" id="ARBA00022692"/>
    </source>
</evidence>
<evidence type="ECO:0000256" key="2">
    <source>
        <dbReference type="ARBA" id="ARBA00007474"/>
    </source>
</evidence>
<dbReference type="InterPro" id="IPR026139">
    <property type="entry name" value="GOLM1/CASC4"/>
</dbReference>
<evidence type="ECO:0000256" key="6">
    <source>
        <dbReference type="ARBA" id="ARBA00023054"/>
    </source>
</evidence>
<dbReference type="PRINTS" id="PR02084">
    <property type="entry name" value="GOLM1CASC4"/>
</dbReference>
<evidence type="ECO:0000256" key="8">
    <source>
        <dbReference type="SAM" id="Coils"/>
    </source>
</evidence>
<evidence type="ECO:0000256" key="5">
    <source>
        <dbReference type="ARBA" id="ARBA00022989"/>
    </source>
</evidence>
<name>A0A131YIL1_RHIAP</name>
<organism evidence="11">
    <name type="scientific">Rhipicephalus appendiculatus</name>
    <name type="common">Brown ear tick</name>
    <dbReference type="NCBI Taxonomy" id="34631"/>
    <lineage>
        <taxon>Eukaryota</taxon>
        <taxon>Metazoa</taxon>
        <taxon>Ecdysozoa</taxon>
        <taxon>Arthropoda</taxon>
        <taxon>Chelicerata</taxon>
        <taxon>Arachnida</taxon>
        <taxon>Acari</taxon>
        <taxon>Parasitiformes</taxon>
        <taxon>Ixodida</taxon>
        <taxon>Ixodoidea</taxon>
        <taxon>Ixodidae</taxon>
        <taxon>Rhipicephalinae</taxon>
        <taxon>Rhipicephalus</taxon>
        <taxon>Rhipicephalus</taxon>
    </lineage>
</organism>
<comment type="similarity">
    <text evidence="2">Belongs to the GOLM family.</text>
</comment>
<feature type="transmembrane region" description="Helical" evidence="10">
    <location>
        <begin position="21"/>
        <end position="41"/>
    </location>
</feature>
<protein>
    <submittedName>
        <fullName evidence="11">Protein involved in the er to golgi transport step of secretion</fullName>
    </submittedName>
</protein>
<keyword evidence="5 10" id="KW-1133">Transmembrane helix</keyword>
<proteinExistence type="inferred from homology"/>
<keyword evidence="6 8" id="KW-0175">Coiled coil</keyword>
<evidence type="ECO:0000256" key="10">
    <source>
        <dbReference type="SAM" id="Phobius"/>
    </source>
</evidence>
<feature type="compositionally biased region" description="Low complexity" evidence="9">
    <location>
        <begin position="225"/>
        <end position="240"/>
    </location>
</feature>
<keyword evidence="7 10" id="KW-0472">Membrane</keyword>
<keyword evidence="3 10" id="KW-0812">Transmembrane</keyword>
<evidence type="ECO:0000256" key="1">
    <source>
        <dbReference type="ARBA" id="ARBA00004606"/>
    </source>
</evidence>
<reference evidence="11" key="1">
    <citation type="journal article" date="2016" name="Ticks Tick Borne Dis.">
        <title>De novo assembly and annotation of the salivary gland transcriptome of Rhipicephalus appendiculatus male and female ticks during blood feeding.</title>
        <authorList>
            <person name="de Castro M.H."/>
            <person name="de Klerk D."/>
            <person name="Pienaar R."/>
            <person name="Latif A.A."/>
            <person name="Rees D.J."/>
            <person name="Mans B.J."/>
        </authorList>
    </citation>
    <scope>NUCLEOTIDE SEQUENCE</scope>
    <source>
        <tissue evidence="11">Salivary glands</tissue>
    </source>
</reference>
<comment type="subcellular location">
    <subcellularLocation>
        <location evidence="1">Membrane</location>
        <topology evidence="1">Single-pass type II membrane protein</topology>
    </subcellularLocation>
</comment>
<feature type="compositionally biased region" description="Polar residues" evidence="9">
    <location>
        <begin position="210"/>
        <end position="224"/>
    </location>
</feature>
<evidence type="ECO:0000256" key="7">
    <source>
        <dbReference type="ARBA" id="ARBA00023136"/>
    </source>
</evidence>
<dbReference type="EMBL" id="GEDV01010182">
    <property type="protein sequence ID" value="JAP78375.1"/>
    <property type="molecule type" value="Transcribed_RNA"/>
</dbReference>
<feature type="region of interest" description="Disordered" evidence="9">
    <location>
        <begin position="195"/>
        <end position="251"/>
    </location>
</feature>
<evidence type="ECO:0000256" key="9">
    <source>
        <dbReference type="SAM" id="MobiDB-lite"/>
    </source>
</evidence>
<accession>A0A131YIL1</accession>
<evidence type="ECO:0000313" key="11">
    <source>
        <dbReference type="EMBL" id="JAP78375.1"/>
    </source>
</evidence>
<evidence type="ECO:0000256" key="4">
    <source>
        <dbReference type="ARBA" id="ARBA00022968"/>
    </source>
</evidence>
<dbReference type="AlphaFoldDB" id="A0A131YIL1"/>